<dbReference type="AlphaFoldDB" id="A0A7W9D4D2"/>
<accession>A0A7W9D4D2</accession>
<dbReference type="RefSeq" id="WP_183940488.1">
    <property type="nucleotide sequence ID" value="NZ_JACHBI010000018.1"/>
</dbReference>
<evidence type="ECO:0000313" key="1">
    <source>
        <dbReference type="EMBL" id="MBB5577248.1"/>
    </source>
</evidence>
<dbReference type="EMBL" id="JACHBI010000018">
    <property type="protein sequence ID" value="MBB5577248.1"/>
    <property type="molecule type" value="Genomic_DNA"/>
</dbReference>
<organism evidence="1 2">
    <name type="scientific">Rhizobium paranaense</name>
    <dbReference type="NCBI Taxonomy" id="1650438"/>
    <lineage>
        <taxon>Bacteria</taxon>
        <taxon>Pseudomonadati</taxon>
        <taxon>Pseudomonadota</taxon>
        <taxon>Alphaproteobacteria</taxon>
        <taxon>Hyphomicrobiales</taxon>
        <taxon>Rhizobiaceae</taxon>
        <taxon>Rhizobium/Agrobacterium group</taxon>
        <taxon>Rhizobium</taxon>
    </lineage>
</organism>
<sequence length="75" mass="8098">MANVELIKVEERLGGELLFNVRVTATAGKMELPIAIKDQGSVASNETMVLQSALGFAKELDGSIRRRLGVEQQGL</sequence>
<dbReference type="Proteomes" id="UP000549882">
    <property type="component" value="Unassembled WGS sequence"/>
</dbReference>
<protein>
    <submittedName>
        <fullName evidence="1">Uncharacterized protein</fullName>
    </submittedName>
</protein>
<keyword evidence="2" id="KW-1185">Reference proteome</keyword>
<proteinExistence type="predicted"/>
<evidence type="ECO:0000313" key="2">
    <source>
        <dbReference type="Proteomes" id="UP000549882"/>
    </source>
</evidence>
<gene>
    <name evidence="1" type="ORF">GGD50_005900</name>
</gene>
<name>A0A7W9D4D2_9HYPH</name>
<comment type="caution">
    <text evidence="1">The sequence shown here is derived from an EMBL/GenBank/DDBJ whole genome shotgun (WGS) entry which is preliminary data.</text>
</comment>
<reference evidence="1 2" key="1">
    <citation type="submission" date="2020-08" db="EMBL/GenBank/DDBJ databases">
        <title>Genomic Encyclopedia of Type Strains, Phase IV (KMG-V): Genome sequencing to study the core and pangenomes of soil and plant-associated prokaryotes.</title>
        <authorList>
            <person name="Whitman W."/>
        </authorList>
    </citation>
    <scope>NUCLEOTIDE SEQUENCE [LARGE SCALE GENOMIC DNA]</scope>
    <source>
        <strain evidence="1 2">SEMIA 4064</strain>
    </source>
</reference>